<keyword evidence="1" id="KW-0812">Transmembrane</keyword>
<evidence type="ECO:0000313" key="10">
    <source>
        <dbReference type="RefSeq" id="XP_024945118.1"/>
    </source>
</evidence>
<keyword evidence="1" id="KW-1133">Transmembrane helix</keyword>
<proteinExistence type="predicted"/>
<evidence type="ECO:0000256" key="1">
    <source>
        <dbReference type="SAM" id="Phobius"/>
    </source>
</evidence>
<evidence type="ECO:0000313" key="11">
    <source>
        <dbReference type="RefSeq" id="XP_024945119.1"/>
    </source>
</evidence>
<feature type="transmembrane region" description="Helical" evidence="1">
    <location>
        <begin position="20"/>
        <end position="39"/>
    </location>
</feature>
<keyword evidence="2" id="KW-1185">Reference proteome</keyword>
<evidence type="ECO:0000313" key="3">
    <source>
        <dbReference type="RefSeq" id="XP_015604298.1"/>
    </source>
</evidence>
<dbReference type="GeneID" id="107272067"/>
<gene>
    <name evidence="3 4 5 6 7 8 9 10 11 12" type="primary">LOC107272067</name>
</gene>
<dbReference type="RefSeq" id="XP_015604301.1">
    <property type="nucleotide sequence ID" value="XM_015748815.2"/>
</dbReference>
<dbReference type="RefSeq" id="XP_024945120.1">
    <property type="nucleotide sequence ID" value="XM_025089352.1"/>
</dbReference>
<reference evidence="3 4" key="1">
    <citation type="submission" date="2025-04" db="UniProtKB">
        <authorList>
            <consortium name="RefSeq"/>
        </authorList>
    </citation>
    <scope>IDENTIFICATION</scope>
</reference>
<sequence>MMNPRFLSAGNSFSTGSGDLLRWLTWLWLGCALVSIVVCQRNFYTQSRYGKRQESEGQSLLWSGNSYGRSDTNQRNTKFVSKAVELSPRGDRFFMGSRYGKRVPTNLLEIPSNHNTFKIALDYLKHVGQLKNKNKIDFDEDEYETRTDLDLIPESRESFQEKLTDIL</sequence>
<evidence type="ECO:0000313" key="4">
    <source>
        <dbReference type="RefSeq" id="XP_015604299.1"/>
    </source>
</evidence>
<dbReference type="RefSeq" id="XP_024945114.1">
    <property type="nucleotide sequence ID" value="XM_025089346.1"/>
</dbReference>
<evidence type="ECO:0000313" key="12">
    <source>
        <dbReference type="RefSeq" id="XP_024945120.1"/>
    </source>
</evidence>
<evidence type="ECO:0000313" key="8">
    <source>
        <dbReference type="RefSeq" id="XP_024945115.1"/>
    </source>
</evidence>
<evidence type="ECO:0000313" key="6">
    <source>
        <dbReference type="RefSeq" id="XP_015604301.1"/>
    </source>
</evidence>
<accession>A0AAJ7RQ84</accession>
<dbReference type="RefSeq" id="XP_015604298.1">
    <property type="nucleotide sequence ID" value="XM_015748812.2"/>
</dbReference>
<dbReference type="RefSeq" id="XP_015604300.1">
    <property type="nucleotide sequence ID" value="XM_015748814.2"/>
</dbReference>
<dbReference type="RefSeq" id="XP_024945116.1">
    <property type="nucleotide sequence ID" value="XM_025089348.1"/>
</dbReference>
<evidence type="ECO:0000313" key="2">
    <source>
        <dbReference type="Proteomes" id="UP000694920"/>
    </source>
</evidence>
<dbReference type="RefSeq" id="XP_024945118.1">
    <property type="nucleotide sequence ID" value="XM_025089350.1"/>
</dbReference>
<name>A0AAJ7RQ84_CEPCN</name>
<dbReference type="RefSeq" id="XP_015604299.1">
    <property type="nucleotide sequence ID" value="XM_015748813.2"/>
</dbReference>
<evidence type="ECO:0000313" key="5">
    <source>
        <dbReference type="RefSeq" id="XP_015604300.1"/>
    </source>
</evidence>
<protein>
    <submittedName>
        <fullName evidence="3 4">Uncharacterized protein LOC107272067</fullName>
    </submittedName>
</protein>
<dbReference type="AlphaFoldDB" id="A0AAJ7RQ84"/>
<dbReference type="RefSeq" id="XP_024945115.1">
    <property type="nucleotide sequence ID" value="XM_025089347.1"/>
</dbReference>
<dbReference type="RefSeq" id="XP_024945119.1">
    <property type="nucleotide sequence ID" value="XM_025089351.1"/>
</dbReference>
<evidence type="ECO:0000313" key="7">
    <source>
        <dbReference type="RefSeq" id="XP_024945114.1"/>
    </source>
</evidence>
<dbReference type="KEGG" id="ccin:107272067"/>
<dbReference type="Proteomes" id="UP000694920">
    <property type="component" value="Unplaced"/>
</dbReference>
<evidence type="ECO:0000313" key="9">
    <source>
        <dbReference type="RefSeq" id="XP_024945116.1"/>
    </source>
</evidence>
<organism evidence="2 9">
    <name type="scientific">Cephus cinctus</name>
    <name type="common">Wheat stem sawfly</name>
    <dbReference type="NCBI Taxonomy" id="211228"/>
    <lineage>
        <taxon>Eukaryota</taxon>
        <taxon>Metazoa</taxon>
        <taxon>Ecdysozoa</taxon>
        <taxon>Arthropoda</taxon>
        <taxon>Hexapoda</taxon>
        <taxon>Insecta</taxon>
        <taxon>Pterygota</taxon>
        <taxon>Neoptera</taxon>
        <taxon>Endopterygota</taxon>
        <taxon>Hymenoptera</taxon>
        <taxon>Cephoidea</taxon>
        <taxon>Cephidae</taxon>
        <taxon>Cephus</taxon>
    </lineage>
</organism>
<keyword evidence="1" id="KW-0472">Membrane</keyword>